<dbReference type="InterPro" id="IPR001787">
    <property type="entry name" value="Ribosomal_bL21"/>
</dbReference>
<dbReference type="EMBL" id="AP019697">
    <property type="protein sequence ID" value="BBK25001.1"/>
    <property type="molecule type" value="Genomic_DNA"/>
</dbReference>
<comment type="function">
    <text evidence="4 5">This protein binds to 23S rRNA in the presence of protein L20.</text>
</comment>
<keyword evidence="3 4" id="KW-0687">Ribonucleoprotein</keyword>
<protein>
    <recommendedName>
        <fullName evidence="4">Large ribosomal subunit protein bL21</fullName>
    </recommendedName>
</protein>
<name>A0A8D5A5Q0_9FIRM</name>
<dbReference type="GO" id="GO:1990904">
    <property type="term" value="C:ribonucleoprotein complex"/>
    <property type="evidence" value="ECO:0007669"/>
    <property type="project" value="UniProtKB-KW"/>
</dbReference>
<dbReference type="GO" id="GO:0003735">
    <property type="term" value="F:structural constituent of ribosome"/>
    <property type="evidence" value="ECO:0007669"/>
    <property type="project" value="InterPro"/>
</dbReference>
<dbReference type="GO" id="GO:0005737">
    <property type="term" value="C:cytoplasm"/>
    <property type="evidence" value="ECO:0007669"/>
    <property type="project" value="UniProtKB-ARBA"/>
</dbReference>
<keyword evidence="2 4" id="KW-0689">Ribosomal protein</keyword>
<keyword evidence="4 5" id="KW-0699">rRNA-binding</keyword>
<dbReference type="GeneID" id="92716149"/>
<evidence type="ECO:0000256" key="1">
    <source>
        <dbReference type="ARBA" id="ARBA00008563"/>
    </source>
</evidence>
<dbReference type="Proteomes" id="UP000320585">
    <property type="component" value="Chromosome"/>
</dbReference>
<dbReference type="AlphaFoldDB" id="A0A8D5A5Q0"/>
<dbReference type="PANTHER" id="PTHR21349">
    <property type="entry name" value="50S RIBOSOMAL PROTEIN L21"/>
    <property type="match status" value="1"/>
</dbReference>
<evidence type="ECO:0000256" key="5">
    <source>
        <dbReference type="RuleBase" id="RU000562"/>
    </source>
</evidence>
<dbReference type="GO" id="GO:0006412">
    <property type="term" value="P:translation"/>
    <property type="evidence" value="ECO:0007669"/>
    <property type="project" value="UniProtKB-UniRule"/>
</dbReference>
<dbReference type="InterPro" id="IPR036164">
    <property type="entry name" value="bL21-like_sf"/>
</dbReference>
<comment type="similarity">
    <text evidence="1 4 5">Belongs to the bacterial ribosomal protein bL21 family.</text>
</comment>
<comment type="subunit">
    <text evidence="4">Part of the 50S ribosomal subunit. Contacts protein L20.</text>
</comment>
<keyword evidence="7" id="KW-1185">Reference proteome</keyword>
<dbReference type="PANTHER" id="PTHR21349:SF0">
    <property type="entry name" value="LARGE RIBOSOMAL SUBUNIT PROTEIN BL21M"/>
    <property type="match status" value="1"/>
</dbReference>
<gene>
    <name evidence="4 6" type="primary">rplU</name>
    <name evidence="6" type="ORF">Dia5BBH33_09360</name>
</gene>
<dbReference type="GO" id="GO:0019843">
    <property type="term" value="F:rRNA binding"/>
    <property type="evidence" value="ECO:0007669"/>
    <property type="project" value="UniProtKB-UniRule"/>
</dbReference>
<dbReference type="SUPFAM" id="SSF141091">
    <property type="entry name" value="L21p-like"/>
    <property type="match status" value="1"/>
</dbReference>
<evidence type="ECO:0000256" key="2">
    <source>
        <dbReference type="ARBA" id="ARBA00022980"/>
    </source>
</evidence>
<keyword evidence="4 5" id="KW-0694">RNA-binding</keyword>
<evidence type="ECO:0000313" key="7">
    <source>
        <dbReference type="Proteomes" id="UP000320585"/>
    </source>
</evidence>
<reference evidence="7" key="1">
    <citation type="submission" date="2019-05" db="EMBL/GenBank/DDBJ databases">
        <title>Complete genome sequencing of Dialister sp. strain 5BBH33.</title>
        <authorList>
            <person name="Sakamoto M."/>
            <person name="Murakami T."/>
            <person name="Mori H."/>
        </authorList>
    </citation>
    <scope>NUCLEOTIDE SEQUENCE [LARGE SCALE GENOMIC DNA]</scope>
    <source>
        <strain evidence="7">5BBH33</strain>
    </source>
</reference>
<sequence>MYAIIKTGGKQYQVEEGKVISVEKLIAEQGDEVTFDDVLLVSGEDVKIGKPNVEGAKVVGVVLEQGKEAKIRIFKYKAKSNYRRRQGHRQPFTKVQIKKIEG</sequence>
<dbReference type="NCBIfam" id="TIGR00061">
    <property type="entry name" value="L21"/>
    <property type="match status" value="1"/>
</dbReference>
<dbReference type="HAMAP" id="MF_01363">
    <property type="entry name" value="Ribosomal_bL21"/>
    <property type="match status" value="1"/>
</dbReference>
<accession>A0A8D5A5Q0</accession>
<organism evidence="6 7">
    <name type="scientific">Dialister hominis</name>
    <dbReference type="NCBI Taxonomy" id="2582419"/>
    <lineage>
        <taxon>Bacteria</taxon>
        <taxon>Bacillati</taxon>
        <taxon>Bacillota</taxon>
        <taxon>Negativicutes</taxon>
        <taxon>Veillonellales</taxon>
        <taxon>Veillonellaceae</taxon>
        <taxon>Dialister</taxon>
    </lineage>
</organism>
<evidence type="ECO:0000256" key="3">
    <source>
        <dbReference type="ARBA" id="ARBA00023274"/>
    </source>
</evidence>
<dbReference type="RefSeq" id="WP_022382234.1">
    <property type="nucleotide sequence ID" value="NZ_AP019697.1"/>
</dbReference>
<dbReference type="InterPro" id="IPR028909">
    <property type="entry name" value="bL21-like"/>
</dbReference>
<dbReference type="KEGG" id="dho:Dia5BBH33_09360"/>
<dbReference type="OrthoDB" id="9813334at2"/>
<proteinExistence type="inferred from homology"/>
<dbReference type="Pfam" id="PF00829">
    <property type="entry name" value="Ribosomal_L21p"/>
    <property type="match status" value="1"/>
</dbReference>
<dbReference type="GO" id="GO:0005840">
    <property type="term" value="C:ribosome"/>
    <property type="evidence" value="ECO:0007669"/>
    <property type="project" value="UniProtKB-KW"/>
</dbReference>
<evidence type="ECO:0000256" key="4">
    <source>
        <dbReference type="HAMAP-Rule" id="MF_01363"/>
    </source>
</evidence>
<evidence type="ECO:0000313" key="6">
    <source>
        <dbReference type="EMBL" id="BBK25001.1"/>
    </source>
</evidence>